<dbReference type="OrthoDB" id="10413088at2759"/>
<dbReference type="Proteomes" id="UP000094385">
    <property type="component" value="Unassembled WGS sequence"/>
</dbReference>
<proteinExistence type="predicted"/>
<dbReference type="EMBL" id="KV454293">
    <property type="protein sequence ID" value="ODQ73813.1"/>
    <property type="molecule type" value="Genomic_DNA"/>
</dbReference>
<evidence type="ECO:0000256" key="1">
    <source>
        <dbReference type="SAM" id="MobiDB-lite"/>
    </source>
</evidence>
<gene>
    <name evidence="2" type="ORF">LIPSTDRAFT_3037</name>
</gene>
<dbReference type="AlphaFoldDB" id="A0A1E3Q7X9"/>
<feature type="region of interest" description="Disordered" evidence="1">
    <location>
        <begin position="68"/>
        <end position="88"/>
    </location>
</feature>
<keyword evidence="3" id="KW-1185">Reference proteome</keyword>
<sequence length="141" mass="16094">MFRIQTLNGVTINVSSDANISVPQRRGSAFEAAERDRIMARERMRRLRQKRKEEALLLSSLKKVSPSNAALLTTAPKPPTPKSGRTTSTWKMYFTNDEVEKLLELGDKGWDWGRIALLLNGLKTADEVRRKYEEIRGYARA</sequence>
<reference evidence="2 3" key="1">
    <citation type="journal article" date="2016" name="Proc. Natl. Acad. Sci. U.S.A.">
        <title>Comparative genomics of biotechnologically important yeasts.</title>
        <authorList>
            <person name="Riley R."/>
            <person name="Haridas S."/>
            <person name="Wolfe K.H."/>
            <person name="Lopes M.R."/>
            <person name="Hittinger C.T."/>
            <person name="Goeker M."/>
            <person name="Salamov A.A."/>
            <person name="Wisecaver J.H."/>
            <person name="Long T.M."/>
            <person name="Calvey C.H."/>
            <person name="Aerts A.L."/>
            <person name="Barry K.W."/>
            <person name="Choi C."/>
            <person name="Clum A."/>
            <person name="Coughlan A.Y."/>
            <person name="Deshpande S."/>
            <person name="Douglass A.P."/>
            <person name="Hanson S.J."/>
            <person name="Klenk H.-P."/>
            <person name="LaButti K.M."/>
            <person name="Lapidus A."/>
            <person name="Lindquist E.A."/>
            <person name="Lipzen A.M."/>
            <person name="Meier-Kolthoff J.P."/>
            <person name="Ohm R.A."/>
            <person name="Otillar R.P."/>
            <person name="Pangilinan J.L."/>
            <person name="Peng Y."/>
            <person name="Rokas A."/>
            <person name="Rosa C.A."/>
            <person name="Scheuner C."/>
            <person name="Sibirny A.A."/>
            <person name="Slot J.C."/>
            <person name="Stielow J.B."/>
            <person name="Sun H."/>
            <person name="Kurtzman C.P."/>
            <person name="Blackwell M."/>
            <person name="Grigoriev I.V."/>
            <person name="Jeffries T.W."/>
        </authorList>
    </citation>
    <scope>NUCLEOTIDE SEQUENCE [LARGE SCALE GENOMIC DNA]</scope>
    <source>
        <strain evidence="2 3">NRRL Y-11557</strain>
    </source>
</reference>
<accession>A0A1E3Q7X9</accession>
<organism evidence="2 3">
    <name type="scientific">Lipomyces starkeyi NRRL Y-11557</name>
    <dbReference type="NCBI Taxonomy" id="675824"/>
    <lineage>
        <taxon>Eukaryota</taxon>
        <taxon>Fungi</taxon>
        <taxon>Dikarya</taxon>
        <taxon>Ascomycota</taxon>
        <taxon>Saccharomycotina</taxon>
        <taxon>Lipomycetes</taxon>
        <taxon>Lipomycetales</taxon>
        <taxon>Lipomycetaceae</taxon>
        <taxon>Lipomyces</taxon>
    </lineage>
</organism>
<protein>
    <recommendedName>
        <fullName evidence="4">Myb-like domain-containing protein</fullName>
    </recommendedName>
</protein>
<evidence type="ECO:0000313" key="3">
    <source>
        <dbReference type="Proteomes" id="UP000094385"/>
    </source>
</evidence>
<evidence type="ECO:0000313" key="2">
    <source>
        <dbReference type="EMBL" id="ODQ73813.1"/>
    </source>
</evidence>
<name>A0A1E3Q7X9_LIPST</name>
<evidence type="ECO:0008006" key="4">
    <source>
        <dbReference type="Google" id="ProtNLM"/>
    </source>
</evidence>